<dbReference type="EnsemblBacteria" id="ABQ87540">
    <property type="protein sequence ID" value="ABQ87540"/>
    <property type="gene ID" value="Msm_1335"/>
</dbReference>
<evidence type="ECO:0000313" key="2">
    <source>
        <dbReference type="Proteomes" id="UP000001992"/>
    </source>
</evidence>
<accession>A5UMW2</accession>
<dbReference type="AlphaFoldDB" id="A5UMW2"/>
<dbReference type="KEGG" id="msi:Msm_1335"/>
<organism evidence="1 2">
    <name type="scientific">Methanobrevibacter smithii (strain ATCC 35061 / DSM 861 / OCM 144 / PS)</name>
    <dbReference type="NCBI Taxonomy" id="420247"/>
    <lineage>
        <taxon>Archaea</taxon>
        <taxon>Methanobacteriati</taxon>
        <taxon>Methanobacteriota</taxon>
        <taxon>Methanomada group</taxon>
        <taxon>Methanobacteria</taxon>
        <taxon>Methanobacteriales</taxon>
        <taxon>Methanobacteriaceae</taxon>
        <taxon>Methanobrevibacter</taxon>
    </lineage>
</organism>
<keyword evidence="2" id="KW-1185">Reference proteome</keyword>
<dbReference type="HOGENOM" id="CLU_3130907_0_0_2"/>
<dbReference type="Proteomes" id="UP000001992">
    <property type="component" value="Chromosome"/>
</dbReference>
<sequence>MLIFEQFFLFYSFFLMIGAKYFLKGSDFLSKWGIGILSLYSFVSWLTCS</sequence>
<reference evidence="1 2" key="1">
    <citation type="journal article" date="2007" name="Proc. Natl. Acad. Sci. U.S.A.">
        <title>Genomic and metabolic adaptations of Methanobrevibacter smithii to the human gut.</title>
        <authorList>
            <person name="Samuel B.S."/>
            <person name="Hansen E.E."/>
            <person name="Manchester J.K."/>
            <person name="Coutinho P.M."/>
            <person name="Henrissat B."/>
            <person name="Fulton R."/>
            <person name="Latreille P."/>
            <person name="Kim K."/>
            <person name="Wilson R.K."/>
            <person name="Gordon J.I."/>
        </authorList>
    </citation>
    <scope>NUCLEOTIDE SEQUENCE [LARGE SCALE GENOMIC DNA]</scope>
    <source>
        <strain evidence="2">ATCC 35061 / DSM 861 / OCM 144 / PS</strain>
    </source>
</reference>
<proteinExistence type="predicted"/>
<dbReference type="BioCyc" id="MSMI420247:GHWZ-1371-MONOMER"/>
<dbReference type="STRING" id="420247.Msm_1335"/>
<name>A5UMW2_METS3</name>
<evidence type="ECO:0000313" key="1">
    <source>
        <dbReference type="EMBL" id="ABQ87540.1"/>
    </source>
</evidence>
<dbReference type="EMBL" id="CP000678">
    <property type="protein sequence ID" value="ABQ87540.1"/>
    <property type="molecule type" value="Genomic_DNA"/>
</dbReference>
<protein>
    <submittedName>
        <fullName evidence="1">Uncharacterized protein</fullName>
    </submittedName>
</protein>
<gene>
    <name evidence="1" type="ordered locus">Msm_1335</name>
</gene>